<evidence type="ECO:0000313" key="11">
    <source>
        <dbReference type="WBParaSite" id="PSU_v2.g2450.t1"/>
    </source>
</evidence>
<accession>A0A914YR08</accession>
<dbReference type="CDD" id="cd08297">
    <property type="entry name" value="CAD3"/>
    <property type="match status" value="1"/>
</dbReference>
<sequence>MFALNFFKRVISKSTATTQKQLIRKMSEEIPKMQKAAVFEEIGGPITIKEIPVPECGPGDILVKILYSGVCHTDLHVWLGDFPVETKCPLVGGHEGAGVVVKAGANVTNFKVGDYAGIKWINSTCLACEQCKRGFETTCTLAVNSGLGVNGTFQQYCIGKATEAAPLPKDIDLAKAAPILCAGVTVYKALRESNVYSGQIVAITGAGGGLGSLAIQYAKAMGLRVMAIDMAEKEEHCKKLGAEFFVDPIKAGDNLIKTIKDLTDGGPHAVINIATSDKPIAQACEYVRTKGTVVLVSLPKDGKVNADVFWMVFRAITIKGSYVGTRQDADEALDFLKRGLIDFPYEILPLEALPSVYDRMRKGQISGRVVLDLWK</sequence>
<evidence type="ECO:0000259" key="9">
    <source>
        <dbReference type="SMART" id="SM00829"/>
    </source>
</evidence>
<dbReference type="GO" id="GO:0005737">
    <property type="term" value="C:cytoplasm"/>
    <property type="evidence" value="ECO:0007669"/>
    <property type="project" value="TreeGrafter"/>
</dbReference>
<dbReference type="SUPFAM" id="SSF51735">
    <property type="entry name" value="NAD(P)-binding Rossmann-fold domains"/>
    <property type="match status" value="1"/>
</dbReference>
<dbReference type="SMART" id="SM00829">
    <property type="entry name" value="PKS_ER"/>
    <property type="match status" value="1"/>
</dbReference>
<dbReference type="PROSITE" id="PS00059">
    <property type="entry name" value="ADH_ZINC"/>
    <property type="match status" value="1"/>
</dbReference>
<keyword evidence="6" id="KW-0560">Oxidoreductase</keyword>
<dbReference type="Pfam" id="PF08240">
    <property type="entry name" value="ADH_N"/>
    <property type="match status" value="1"/>
</dbReference>
<evidence type="ECO:0000256" key="1">
    <source>
        <dbReference type="ARBA" id="ARBA00001947"/>
    </source>
</evidence>
<proteinExistence type="inferred from homology"/>
<dbReference type="Gene3D" id="3.40.50.720">
    <property type="entry name" value="NAD(P)-binding Rossmann-like Domain"/>
    <property type="match status" value="1"/>
</dbReference>
<comment type="cofactor">
    <cofactor evidence="1 8">
        <name>Zn(2+)</name>
        <dbReference type="ChEBI" id="CHEBI:29105"/>
    </cofactor>
</comment>
<dbReference type="InterPro" id="IPR002328">
    <property type="entry name" value="ADH_Zn_CS"/>
</dbReference>
<name>A0A914YR08_9BILA</name>
<comment type="similarity">
    <text evidence="2 8">Belongs to the zinc-containing alcohol dehydrogenase family.</text>
</comment>
<evidence type="ECO:0000256" key="7">
    <source>
        <dbReference type="ARBA" id="ARBA00023027"/>
    </source>
</evidence>
<dbReference type="GO" id="GO:0004022">
    <property type="term" value="F:alcohol dehydrogenase (NAD+) activity"/>
    <property type="evidence" value="ECO:0007669"/>
    <property type="project" value="UniProtKB-EC"/>
</dbReference>
<keyword evidence="5 8" id="KW-0862">Zinc</keyword>
<evidence type="ECO:0000256" key="2">
    <source>
        <dbReference type="ARBA" id="ARBA00008072"/>
    </source>
</evidence>
<dbReference type="AlphaFoldDB" id="A0A914YR08"/>
<evidence type="ECO:0000256" key="5">
    <source>
        <dbReference type="ARBA" id="ARBA00022833"/>
    </source>
</evidence>
<dbReference type="Proteomes" id="UP000887577">
    <property type="component" value="Unplaced"/>
</dbReference>
<feature type="domain" description="Enoyl reductase (ER)" evidence="9">
    <location>
        <begin position="43"/>
        <end position="371"/>
    </location>
</feature>
<dbReference type="FunFam" id="3.90.180.10:FF:000002">
    <property type="entry name" value="Alcohol dehydrogenase AdhP"/>
    <property type="match status" value="1"/>
</dbReference>
<keyword evidence="4 8" id="KW-0479">Metal-binding</keyword>
<dbReference type="InterPro" id="IPR013149">
    <property type="entry name" value="ADH-like_C"/>
</dbReference>
<dbReference type="PANTHER" id="PTHR42940">
    <property type="entry name" value="ALCOHOL DEHYDROGENASE 1-RELATED"/>
    <property type="match status" value="1"/>
</dbReference>
<dbReference type="FunFam" id="3.40.50.720:FF:000039">
    <property type="entry name" value="Alcohol dehydrogenase AdhP"/>
    <property type="match status" value="1"/>
</dbReference>
<dbReference type="InterPro" id="IPR013154">
    <property type="entry name" value="ADH-like_N"/>
</dbReference>
<dbReference type="WBParaSite" id="PSU_v2.g2450.t1">
    <property type="protein sequence ID" value="PSU_v2.g2450.t1"/>
    <property type="gene ID" value="PSU_v2.g2450"/>
</dbReference>
<dbReference type="Pfam" id="PF00107">
    <property type="entry name" value="ADH_zinc_N"/>
    <property type="match status" value="1"/>
</dbReference>
<reference evidence="11" key="1">
    <citation type="submission" date="2022-11" db="UniProtKB">
        <authorList>
            <consortium name="WormBaseParasite"/>
        </authorList>
    </citation>
    <scope>IDENTIFICATION</scope>
</reference>
<dbReference type="InterPro" id="IPR020843">
    <property type="entry name" value="ER"/>
</dbReference>
<dbReference type="GO" id="GO:0008270">
    <property type="term" value="F:zinc ion binding"/>
    <property type="evidence" value="ECO:0007669"/>
    <property type="project" value="InterPro"/>
</dbReference>
<dbReference type="InterPro" id="IPR011032">
    <property type="entry name" value="GroES-like_sf"/>
</dbReference>
<evidence type="ECO:0000256" key="8">
    <source>
        <dbReference type="RuleBase" id="RU361277"/>
    </source>
</evidence>
<dbReference type="SUPFAM" id="SSF50129">
    <property type="entry name" value="GroES-like"/>
    <property type="match status" value="1"/>
</dbReference>
<keyword evidence="7" id="KW-0520">NAD</keyword>
<evidence type="ECO:0000256" key="4">
    <source>
        <dbReference type="ARBA" id="ARBA00022723"/>
    </source>
</evidence>
<protein>
    <recommendedName>
        <fullName evidence="3">alcohol dehydrogenase</fullName>
        <ecNumber evidence="3">1.1.1.1</ecNumber>
    </recommendedName>
</protein>
<dbReference type="Gene3D" id="3.90.180.10">
    <property type="entry name" value="Medium-chain alcohol dehydrogenases, catalytic domain"/>
    <property type="match status" value="1"/>
</dbReference>
<evidence type="ECO:0000313" key="10">
    <source>
        <dbReference type="Proteomes" id="UP000887577"/>
    </source>
</evidence>
<dbReference type="PANTHER" id="PTHR42940:SF3">
    <property type="entry name" value="ALCOHOL DEHYDROGENASE 1-RELATED"/>
    <property type="match status" value="1"/>
</dbReference>
<keyword evidence="10" id="KW-1185">Reference proteome</keyword>
<dbReference type="InterPro" id="IPR036291">
    <property type="entry name" value="NAD(P)-bd_dom_sf"/>
</dbReference>
<dbReference type="EC" id="1.1.1.1" evidence="3"/>
<organism evidence="10 11">
    <name type="scientific">Panagrolaimus superbus</name>
    <dbReference type="NCBI Taxonomy" id="310955"/>
    <lineage>
        <taxon>Eukaryota</taxon>
        <taxon>Metazoa</taxon>
        <taxon>Ecdysozoa</taxon>
        <taxon>Nematoda</taxon>
        <taxon>Chromadorea</taxon>
        <taxon>Rhabditida</taxon>
        <taxon>Tylenchina</taxon>
        <taxon>Panagrolaimomorpha</taxon>
        <taxon>Panagrolaimoidea</taxon>
        <taxon>Panagrolaimidae</taxon>
        <taxon>Panagrolaimus</taxon>
    </lineage>
</organism>
<evidence type="ECO:0000256" key="3">
    <source>
        <dbReference type="ARBA" id="ARBA00013190"/>
    </source>
</evidence>
<evidence type="ECO:0000256" key="6">
    <source>
        <dbReference type="ARBA" id="ARBA00023002"/>
    </source>
</evidence>